<dbReference type="NCBIfam" id="TIGR00237">
    <property type="entry name" value="xseA"/>
    <property type="match status" value="1"/>
</dbReference>
<dbReference type="GO" id="GO:0008855">
    <property type="term" value="F:exodeoxyribonuclease VII activity"/>
    <property type="evidence" value="ECO:0007669"/>
    <property type="project" value="UniProtKB-EC"/>
</dbReference>
<keyword evidence="2 5" id="KW-0540">Nuclease</keyword>
<keyword evidence="10" id="KW-1185">Reference proteome</keyword>
<evidence type="ECO:0000256" key="4">
    <source>
        <dbReference type="ARBA" id="ARBA00022839"/>
    </source>
</evidence>
<evidence type="ECO:0000256" key="2">
    <source>
        <dbReference type="ARBA" id="ARBA00022722"/>
    </source>
</evidence>
<protein>
    <recommendedName>
        <fullName evidence="5">Exodeoxyribonuclease 7 large subunit</fullName>
        <ecNumber evidence="5">3.1.11.6</ecNumber>
    </recommendedName>
    <alternativeName>
        <fullName evidence="5">Exodeoxyribonuclease VII large subunit</fullName>
        <shortName evidence="5">Exonuclease VII large subunit</shortName>
    </alternativeName>
</protein>
<comment type="catalytic activity">
    <reaction evidence="5 6">
        <text>Exonucleolytic cleavage in either 5'- to 3'- or 3'- to 5'-direction to yield nucleoside 5'-phosphates.</text>
        <dbReference type="EC" id="3.1.11.6"/>
    </reaction>
</comment>
<evidence type="ECO:0000259" key="7">
    <source>
        <dbReference type="Pfam" id="PF02601"/>
    </source>
</evidence>
<dbReference type="RefSeq" id="WP_283712388.1">
    <property type="nucleotide sequence ID" value="NZ_JASJEW010000001.1"/>
</dbReference>
<comment type="subcellular location">
    <subcellularLocation>
        <location evidence="5 6">Cytoplasm</location>
    </subcellularLocation>
</comment>
<feature type="domain" description="OB-fold nucleic acid binding" evidence="8">
    <location>
        <begin position="22"/>
        <end position="113"/>
    </location>
</feature>
<dbReference type="PANTHER" id="PTHR30008">
    <property type="entry name" value="EXODEOXYRIBONUCLEASE 7 LARGE SUBUNIT"/>
    <property type="match status" value="1"/>
</dbReference>
<keyword evidence="4 5" id="KW-0269">Exonuclease</keyword>
<feature type="domain" description="Exonuclease VII large subunit C-terminal" evidence="7">
    <location>
        <begin position="137"/>
        <end position="473"/>
    </location>
</feature>
<evidence type="ECO:0000313" key="10">
    <source>
        <dbReference type="Proteomes" id="UP001431693"/>
    </source>
</evidence>
<dbReference type="Pfam" id="PF02601">
    <property type="entry name" value="Exonuc_VII_L"/>
    <property type="match status" value="1"/>
</dbReference>
<dbReference type="EMBL" id="JASJEX010000001">
    <property type="protein sequence ID" value="MDJ1128748.1"/>
    <property type="molecule type" value="Genomic_DNA"/>
</dbReference>
<comment type="subunit">
    <text evidence="5">Heterooligomer composed of large and small subunits.</text>
</comment>
<evidence type="ECO:0000256" key="5">
    <source>
        <dbReference type="HAMAP-Rule" id="MF_00378"/>
    </source>
</evidence>
<comment type="function">
    <text evidence="5">Bidirectionally degrades single-stranded DNA into large acid-insoluble oligonucleotides, which are then degraded further into small acid-soluble oligonucleotides.</text>
</comment>
<proteinExistence type="inferred from homology"/>
<accession>A0ABT6ZI62</accession>
<dbReference type="Pfam" id="PF13742">
    <property type="entry name" value="tRNA_anti_2"/>
    <property type="match status" value="1"/>
</dbReference>
<comment type="similarity">
    <text evidence="5 6">Belongs to the XseA family.</text>
</comment>
<sequence>MGEVVEEVWDAHGVSDEERALSVTEAVGCANRALSGIGAVTVLGEVSGFRGPNARSGHCYFSLKDEDSSLDVIVWRWTAEKLRFELRDGLQLLVTGAFDVYKSGKMSFKATAVRLAGEGLLRQKIDELARRLQAEGLMNPQLKRPVPAFCQRVCVVTSLSGSVIEDVRRTLARRNPLVAIDVIGAPVQGTDAPPVIVKALRAAERTAPDAILLVRGGGSLEDLMPFNDEAVARAVADITTRVPVVTGIGHEPDTSIADMVASRRASTPTAAAEGVAPTFEELLSVTRQRAQRLVGSLLYRTEQLGTGTENQSQRLSAAMGARLAATRQTVEVLGASTVLKDPTSFVTRRLETLELSAERLDGAMGAYLRRRRETLGPLGVRLANGGARICSGPAQTVQAQGARLVTAGPAAVQRFEAQLGRQAAALDALSPLKVLGRGYGILESEEGHVIDSVAAAQAGEHVSVRLKDGRVLAQVTGTAPARTE</sequence>
<keyword evidence="1 5" id="KW-0963">Cytoplasm</keyword>
<dbReference type="EC" id="3.1.11.6" evidence="5"/>
<keyword evidence="3 5" id="KW-0378">Hydrolase</keyword>
<evidence type="ECO:0000256" key="3">
    <source>
        <dbReference type="ARBA" id="ARBA00022801"/>
    </source>
</evidence>
<evidence type="ECO:0000256" key="1">
    <source>
        <dbReference type="ARBA" id="ARBA00022490"/>
    </source>
</evidence>
<dbReference type="InterPro" id="IPR003753">
    <property type="entry name" value="Exonuc_VII_L"/>
</dbReference>
<name>A0ABT6ZI62_9ACTN</name>
<evidence type="ECO:0000259" key="8">
    <source>
        <dbReference type="Pfam" id="PF13742"/>
    </source>
</evidence>
<dbReference type="InterPro" id="IPR020579">
    <property type="entry name" value="Exonuc_VII_lsu_C"/>
</dbReference>
<comment type="caution">
    <text evidence="9">The sequence shown here is derived from an EMBL/GenBank/DDBJ whole genome shotgun (WGS) entry which is preliminary data.</text>
</comment>
<dbReference type="Proteomes" id="UP001431693">
    <property type="component" value="Unassembled WGS sequence"/>
</dbReference>
<evidence type="ECO:0000256" key="6">
    <source>
        <dbReference type="RuleBase" id="RU004355"/>
    </source>
</evidence>
<evidence type="ECO:0000313" key="9">
    <source>
        <dbReference type="EMBL" id="MDJ1128748.1"/>
    </source>
</evidence>
<dbReference type="PANTHER" id="PTHR30008:SF0">
    <property type="entry name" value="EXODEOXYRIBONUCLEASE 7 LARGE SUBUNIT"/>
    <property type="match status" value="1"/>
</dbReference>
<dbReference type="InterPro" id="IPR025824">
    <property type="entry name" value="OB-fold_nuc-bd_dom"/>
</dbReference>
<reference evidence="9" key="1">
    <citation type="submission" date="2023-05" db="EMBL/GenBank/DDBJ databases">
        <title>[olsenella] sp. nov., isolated from a pig farm feces dump.</title>
        <authorList>
            <person name="Chang Y.-H."/>
        </authorList>
    </citation>
    <scope>NUCLEOTIDE SEQUENCE</scope>
    <source>
        <strain evidence="9">YH-ols2217</strain>
    </source>
</reference>
<organism evidence="9 10">
    <name type="scientific">Kribbibacterium absianum</name>
    <dbReference type="NCBI Taxonomy" id="3044210"/>
    <lineage>
        <taxon>Bacteria</taxon>
        <taxon>Bacillati</taxon>
        <taxon>Actinomycetota</taxon>
        <taxon>Coriobacteriia</taxon>
        <taxon>Coriobacteriales</taxon>
        <taxon>Kribbibacteriaceae</taxon>
        <taxon>Kribbibacterium</taxon>
    </lineage>
</organism>
<dbReference type="CDD" id="cd04489">
    <property type="entry name" value="ExoVII_LU_OBF"/>
    <property type="match status" value="1"/>
</dbReference>
<gene>
    <name evidence="5 9" type="primary">xseA</name>
    <name evidence="9" type="ORF">QJ043_01420</name>
</gene>
<dbReference type="HAMAP" id="MF_00378">
    <property type="entry name" value="Exonuc_7_L"/>
    <property type="match status" value="1"/>
</dbReference>